<proteinExistence type="predicted"/>
<keyword evidence="8" id="KW-0547">Nucleotide-binding</keyword>
<dbReference type="SMART" id="SM00304">
    <property type="entry name" value="HAMP"/>
    <property type="match status" value="1"/>
</dbReference>
<keyword evidence="10" id="KW-0067">ATP-binding</keyword>
<keyword evidence="9 17" id="KW-0418">Kinase</keyword>
<dbReference type="SUPFAM" id="SSF55874">
    <property type="entry name" value="ATPase domain of HSP90 chaperone/DNA topoisomerase II/histidine kinase"/>
    <property type="match status" value="1"/>
</dbReference>
<dbReference type="InterPro" id="IPR036890">
    <property type="entry name" value="HATPase_C_sf"/>
</dbReference>
<dbReference type="GO" id="GO:0005886">
    <property type="term" value="C:plasma membrane"/>
    <property type="evidence" value="ECO:0007669"/>
    <property type="project" value="UniProtKB-SubCell"/>
</dbReference>
<dbReference type="CDD" id="cd06225">
    <property type="entry name" value="HAMP"/>
    <property type="match status" value="1"/>
</dbReference>
<evidence type="ECO:0000256" key="2">
    <source>
        <dbReference type="ARBA" id="ARBA00004651"/>
    </source>
</evidence>
<evidence type="ECO:0000256" key="11">
    <source>
        <dbReference type="ARBA" id="ARBA00022989"/>
    </source>
</evidence>
<keyword evidence="6" id="KW-0808">Transferase</keyword>
<organism evidence="17 18">
    <name type="scientific">Flavobacterium segetis</name>
    <dbReference type="NCBI Taxonomy" id="271157"/>
    <lineage>
        <taxon>Bacteria</taxon>
        <taxon>Pseudomonadati</taxon>
        <taxon>Bacteroidota</taxon>
        <taxon>Flavobacteriia</taxon>
        <taxon>Flavobacteriales</taxon>
        <taxon>Flavobacteriaceae</taxon>
        <taxon>Flavobacterium</taxon>
    </lineage>
</organism>
<evidence type="ECO:0000256" key="12">
    <source>
        <dbReference type="ARBA" id="ARBA00023012"/>
    </source>
</evidence>
<feature type="transmembrane region" description="Helical" evidence="14">
    <location>
        <begin position="164"/>
        <end position="184"/>
    </location>
</feature>
<evidence type="ECO:0000259" key="16">
    <source>
        <dbReference type="PROSITE" id="PS50885"/>
    </source>
</evidence>
<evidence type="ECO:0000256" key="3">
    <source>
        <dbReference type="ARBA" id="ARBA00012438"/>
    </source>
</evidence>
<dbReference type="EMBL" id="FQWE01000006">
    <property type="protein sequence ID" value="SHG22918.1"/>
    <property type="molecule type" value="Genomic_DNA"/>
</dbReference>
<dbReference type="Proteomes" id="UP000184036">
    <property type="component" value="Unassembled WGS sequence"/>
</dbReference>
<dbReference type="InterPro" id="IPR005467">
    <property type="entry name" value="His_kinase_dom"/>
</dbReference>
<keyword evidence="4" id="KW-1003">Cell membrane</keyword>
<keyword evidence="11 14" id="KW-1133">Transmembrane helix</keyword>
<evidence type="ECO:0000256" key="8">
    <source>
        <dbReference type="ARBA" id="ARBA00022741"/>
    </source>
</evidence>
<evidence type="ECO:0000259" key="15">
    <source>
        <dbReference type="PROSITE" id="PS50109"/>
    </source>
</evidence>
<dbReference type="SMART" id="SM00387">
    <property type="entry name" value="HATPase_c"/>
    <property type="match status" value="1"/>
</dbReference>
<dbReference type="SMART" id="SM00388">
    <property type="entry name" value="HisKA"/>
    <property type="match status" value="1"/>
</dbReference>
<dbReference type="FunFam" id="1.10.287.130:FF:000001">
    <property type="entry name" value="Two-component sensor histidine kinase"/>
    <property type="match status" value="1"/>
</dbReference>
<keyword evidence="13 14" id="KW-0472">Membrane</keyword>
<feature type="transmembrane region" description="Helical" evidence="14">
    <location>
        <begin position="12"/>
        <end position="33"/>
    </location>
</feature>
<dbReference type="EC" id="2.7.13.3" evidence="3"/>
<evidence type="ECO:0000256" key="14">
    <source>
        <dbReference type="SAM" id="Phobius"/>
    </source>
</evidence>
<dbReference type="InterPro" id="IPR003594">
    <property type="entry name" value="HATPase_dom"/>
</dbReference>
<dbReference type="CDD" id="cd00075">
    <property type="entry name" value="HATPase"/>
    <property type="match status" value="1"/>
</dbReference>
<name>A0A1M5I3K7_9FLAO</name>
<dbReference type="PROSITE" id="PS50885">
    <property type="entry name" value="HAMP"/>
    <property type="match status" value="1"/>
</dbReference>
<dbReference type="STRING" id="271157.SAMN05444396_106119"/>
<dbReference type="RefSeq" id="WP_072991747.1">
    <property type="nucleotide sequence ID" value="NZ_FQWE01000006.1"/>
</dbReference>
<dbReference type="Gene3D" id="6.10.340.10">
    <property type="match status" value="1"/>
</dbReference>
<dbReference type="InterPro" id="IPR004358">
    <property type="entry name" value="Sig_transdc_His_kin-like_C"/>
</dbReference>
<keyword evidence="5" id="KW-0597">Phosphoprotein</keyword>
<dbReference type="PANTHER" id="PTHR45528">
    <property type="entry name" value="SENSOR HISTIDINE KINASE CPXA"/>
    <property type="match status" value="1"/>
</dbReference>
<dbReference type="PROSITE" id="PS50109">
    <property type="entry name" value="HIS_KIN"/>
    <property type="match status" value="1"/>
</dbReference>
<feature type="transmembrane region" description="Helical" evidence="14">
    <location>
        <begin position="141"/>
        <end position="158"/>
    </location>
</feature>
<dbReference type="PANTHER" id="PTHR45528:SF1">
    <property type="entry name" value="SENSOR HISTIDINE KINASE CPXA"/>
    <property type="match status" value="1"/>
</dbReference>
<keyword evidence="18" id="KW-1185">Reference proteome</keyword>
<dbReference type="CDD" id="cd00082">
    <property type="entry name" value="HisKA"/>
    <property type="match status" value="1"/>
</dbReference>
<reference evidence="18" key="1">
    <citation type="submission" date="2016-11" db="EMBL/GenBank/DDBJ databases">
        <authorList>
            <person name="Varghese N."/>
            <person name="Submissions S."/>
        </authorList>
    </citation>
    <scope>NUCLEOTIDE SEQUENCE [LARGE SCALE GENOMIC DNA]</scope>
    <source>
        <strain evidence="18">DSM 19741</strain>
    </source>
</reference>
<evidence type="ECO:0000313" key="18">
    <source>
        <dbReference type="Proteomes" id="UP000184036"/>
    </source>
</evidence>
<evidence type="ECO:0000256" key="10">
    <source>
        <dbReference type="ARBA" id="ARBA00022840"/>
    </source>
</evidence>
<accession>A0A1M5I3K7</accession>
<dbReference type="InterPro" id="IPR003661">
    <property type="entry name" value="HisK_dim/P_dom"/>
</dbReference>
<dbReference type="InterPro" id="IPR050398">
    <property type="entry name" value="HssS/ArlS-like"/>
</dbReference>
<evidence type="ECO:0000256" key="1">
    <source>
        <dbReference type="ARBA" id="ARBA00000085"/>
    </source>
</evidence>
<comment type="subcellular location">
    <subcellularLocation>
        <location evidence="2">Cell membrane</location>
        <topology evidence="2">Multi-pass membrane protein</topology>
    </subcellularLocation>
</comment>
<feature type="domain" description="HAMP" evidence="16">
    <location>
        <begin position="185"/>
        <end position="238"/>
    </location>
</feature>
<dbReference type="GO" id="GO:0005524">
    <property type="term" value="F:ATP binding"/>
    <property type="evidence" value="ECO:0007669"/>
    <property type="project" value="UniProtKB-KW"/>
</dbReference>
<evidence type="ECO:0000256" key="4">
    <source>
        <dbReference type="ARBA" id="ARBA00022475"/>
    </source>
</evidence>
<dbReference type="InterPro" id="IPR036097">
    <property type="entry name" value="HisK_dim/P_sf"/>
</dbReference>
<dbReference type="Pfam" id="PF00512">
    <property type="entry name" value="HisKA"/>
    <property type="match status" value="1"/>
</dbReference>
<dbReference type="SUPFAM" id="SSF47384">
    <property type="entry name" value="Homodimeric domain of signal transducing histidine kinase"/>
    <property type="match status" value="1"/>
</dbReference>
<dbReference type="InterPro" id="IPR003660">
    <property type="entry name" value="HAMP_dom"/>
</dbReference>
<feature type="domain" description="Histidine kinase" evidence="15">
    <location>
        <begin position="246"/>
        <end position="462"/>
    </location>
</feature>
<dbReference type="Pfam" id="PF00672">
    <property type="entry name" value="HAMP"/>
    <property type="match status" value="1"/>
</dbReference>
<protein>
    <recommendedName>
        <fullName evidence="3">histidine kinase</fullName>
        <ecNumber evidence="3">2.7.13.3</ecNumber>
    </recommendedName>
</protein>
<gene>
    <name evidence="17" type="ORF">SAMN05444396_106119</name>
</gene>
<evidence type="ECO:0000313" key="17">
    <source>
        <dbReference type="EMBL" id="SHG22918.1"/>
    </source>
</evidence>
<dbReference type="AlphaFoldDB" id="A0A1M5I3K7"/>
<dbReference type="Gene3D" id="1.10.287.130">
    <property type="match status" value="1"/>
</dbReference>
<comment type="catalytic activity">
    <reaction evidence="1">
        <text>ATP + protein L-histidine = ADP + protein N-phospho-L-histidine.</text>
        <dbReference type="EC" id="2.7.13.3"/>
    </reaction>
</comment>
<sequence>MQKLSFKNRIASNYIITTALLIFVVFLVIYSIVKLSVYNHLNTDISKEVENHLNEIEIKNYTFSLIHMEEWEEREHNTVDVNPVFIQFLDKNEKLIEKSPNLKNEKLYFNKKIGNNIFFDTTILGNKIRQIQVPIYQNSQIIGYLMIAMSLEGAALVLQNLSEILIIAYPLILLLLFLIARFIAGRSIKPINSIINTSNSITKDNLISRIPLPLNKDELFVLSKTINSLLDRIESAVEREKQFTSDASHELRTPLTVIKGTLEVLIRKPRNAAEYEDKINFCVNEVNRLNNLVDQLLLLARFENQKQTLKTEKVYLNALFLDIIARYSAAIKLKRITVFTDFSNDFYFDTDSYLFSIVINNLISNAVKYSKVNGDLTILVKEIGSKIECHINDTGIGIPKEDLERVFNPFYRSKSGDHPEIKGTGLGLSIVQRLCSLLSIKINVNSQENIGTKVILSLPKAELK</sequence>
<dbReference type="Pfam" id="PF02518">
    <property type="entry name" value="HATPase_c"/>
    <property type="match status" value="1"/>
</dbReference>
<dbReference type="PRINTS" id="PR00344">
    <property type="entry name" value="BCTRLSENSOR"/>
</dbReference>
<evidence type="ECO:0000256" key="9">
    <source>
        <dbReference type="ARBA" id="ARBA00022777"/>
    </source>
</evidence>
<dbReference type="OrthoDB" id="594725at2"/>
<evidence type="ECO:0000256" key="6">
    <source>
        <dbReference type="ARBA" id="ARBA00022679"/>
    </source>
</evidence>
<dbReference type="Gene3D" id="3.30.565.10">
    <property type="entry name" value="Histidine kinase-like ATPase, C-terminal domain"/>
    <property type="match status" value="1"/>
</dbReference>
<keyword evidence="7 14" id="KW-0812">Transmembrane</keyword>
<dbReference type="GO" id="GO:0000155">
    <property type="term" value="F:phosphorelay sensor kinase activity"/>
    <property type="evidence" value="ECO:0007669"/>
    <property type="project" value="InterPro"/>
</dbReference>
<keyword evidence="12" id="KW-0902">Two-component regulatory system</keyword>
<evidence type="ECO:0000256" key="13">
    <source>
        <dbReference type="ARBA" id="ARBA00023136"/>
    </source>
</evidence>
<evidence type="ECO:0000256" key="7">
    <source>
        <dbReference type="ARBA" id="ARBA00022692"/>
    </source>
</evidence>
<evidence type="ECO:0000256" key="5">
    <source>
        <dbReference type="ARBA" id="ARBA00022553"/>
    </source>
</evidence>